<dbReference type="SUPFAM" id="SSF158745">
    <property type="entry name" value="LanC-like"/>
    <property type="match status" value="1"/>
</dbReference>
<dbReference type="SMART" id="SM01260">
    <property type="entry name" value="LANC_like"/>
    <property type="match status" value="1"/>
</dbReference>
<dbReference type="GO" id="GO:0031179">
    <property type="term" value="P:peptide modification"/>
    <property type="evidence" value="ECO:0007669"/>
    <property type="project" value="InterPro"/>
</dbReference>
<keyword evidence="1" id="KW-0479">Metal-binding</keyword>
<feature type="binding site" evidence="1">
    <location>
        <position position="279"/>
    </location>
    <ligand>
        <name>Zn(2+)</name>
        <dbReference type="ChEBI" id="CHEBI:29105"/>
    </ligand>
</feature>
<dbReference type="InterPro" id="IPR007822">
    <property type="entry name" value="LANC-like"/>
</dbReference>
<evidence type="ECO:0000256" key="1">
    <source>
        <dbReference type="PIRSR" id="PIRSR607822-1"/>
    </source>
</evidence>
<sequence>MAINRRVFQGWSPGLDQALRTGCEFALRGIVEALPLPGDASSSASVAGGESGYAVFFAYLSISSLDERDSDRYATRALAHLQAAVDGLSGLAQRPDLFGGFTGIAWAASQLQRCLLLTDDDFGASVDAALEQWLARHGEEMLGDLVGGLAGIGAYGIARRQWPAGRRIVALAVEALGRSAIVHQNHRTWFSSADGFLYASSNSRPEGCFNLGLSHGVPGVVAFLAKAAALGVPGAAALANDAGEWLLMQQRDYANGSRFAYHFHDAPVEQSDGSRLAWCYGDLGIAAAMLRAARHLRRSDWEEAARALGRRAAGRHLADSGVVDAGVCHGAFGNAHLFNRLRAATGESCFLAAANRWVNEGLAMRREGEGLAGFSAWLPVSSDDPPTDSWQPLAGMLEGASGIGLVLLGFLYPVEPAWDELLSVDIPVVT</sequence>
<proteinExistence type="predicted"/>
<evidence type="ECO:0000313" key="3">
    <source>
        <dbReference type="Proteomes" id="UP000199169"/>
    </source>
</evidence>
<reference evidence="2 3" key="1">
    <citation type="submission" date="2016-06" db="EMBL/GenBank/DDBJ databases">
        <authorList>
            <person name="Kjaerup R.B."/>
            <person name="Dalgaard T.S."/>
            <person name="Juul-Madsen H.R."/>
        </authorList>
    </citation>
    <scope>NUCLEOTIDE SEQUENCE [LARGE SCALE GENOMIC DNA]</scope>
    <source>
        <strain evidence="2">3</strain>
    </source>
</reference>
<evidence type="ECO:0000313" key="2">
    <source>
        <dbReference type="EMBL" id="SBT10231.1"/>
    </source>
</evidence>
<keyword evidence="1" id="KW-0862">Zinc</keyword>
<dbReference type="PRINTS" id="PR01955">
    <property type="entry name" value="LANCFRANKIA"/>
</dbReference>
<feature type="binding site" evidence="1">
    <location>
        <position position="328"/>
    </location>
    <ligand>
        <name>Zn(2+)</name>
        <dbReference type="ChEBI" id="CHEBI:29105"/>
    </ligand>
</feature>
<dbReference type="STRING" id="1860102.ACCAA_920018"/>
<dbReference type="Gene3D" id="1.50.10.20">
    <property type="match status" value="1"/>
</dbReference>
<feature type="binding site" evidence="1">
    <location>
        <position position="329"/>
    </location>
    <ligand>
        <name>Zn(2+)</name>
        <dbReference type="ChEBI" id="CHEBI:29105"/>
    </ligand>
</feature>
<name>A0A1A8XZU1_9PROT</name>
<dbReference type="RefSeq" id="WP_186409285.1">
    <property type="nucleotide sequence ID" value="NZ_FLQX01000174.1"/>
</dbReference>
<gene>
    <name evidence="2" type="ORF">ACCAA_920018</name>
</gene>
<dbReference type="Proteomes" id="UP000199169">
    <property type="component" value="Unassembled WGS sequence"/>
</dbReference>
<dbReference type="Pfam" id="PF05147">
    <property type="entry name" value="LANC_like"/>
    <property type="match status" value="1"/>
</dbReference>
<keyword evidence="3" id="KW-1185">Reference proteome</keyword>
<dbReference type="CDD" id="cd04793">
    <property type="entry name" value="LanC"/>
    <property type="match status" value="1"/>
</dbReference>
<dbReference type="PRINTS" id="PR01950">
    <property type="entry name" value="LANCSUPER"/>
</dbReference>
<dbReference type="InterPro" id="IPR033889">
    <property type="entry name" value="LanC"/>
</dbReference>
<dbReference type="AlphaFoldDB" id="A0A1A8XZU1"/>
<dbReference type="GO" id="GO:0046872">
    <property type="term" value="F:metal ion binding"/>
    <property type="evidence" value="ECO:0007669"/>
    <property type="project" value="UniProtKB-KW"/>
</dbReference>
<accession>A0A1A8XZU1</accession>
<organism evidence="2 3">
    <name type="scientific">Candidatus Accumulibacter aalborgensis</name>
    <dbReference type="NCBI Taxonomy" id="1860102"/>
    <lineage>
        <taxon>Bacteria</taxon>
        <taxon>Pseudomonadati</taxon>
        <taxon>Pseudomonadota</taxon>
        <taxon>Betaproteobacteria</taxon>
        <taxon>Candidatus Accumulibacter</taxon>
    </lineage>
</organism>
<dbReference type="EMBL" id="FLQX01000174">
    <property type="protein sequence ID" value="SBT10231.1"/>
    <property type="molecule type" value="Genomic_DNA"/>
</dbReference>
<protein>
    <recommendedName>
        <fullName evidence="4">Lanthionine synthetase C family protein</fullName>
    </recommendedName>
</protein>
<evidence type="ECO:0008006" key="4">
    <source>
        <dbReference type="Google" id="ProtNLM"/>
    </source>
</evidence>